<gene>
    <name evidence="3" type="ORF">PGO_030600</name>
</gene>
<dbReference type="Proteomes" id="UP000195521">
    <property type="component" value="Unassembled WGS sequence"/>
</dbReference>
<feature type="compositionally biased region" description="Polar residues" evidence="2">
    <location>
        <begin position="582"/>
        <end position="598"/>
    </location>
</feature>
<evidence type="ECO:0000313" key="3">
    <source>
        <dbReference type="EMBL" id="GAW79260.1"/>
    </source>
</evidence>
<feature type="compositionally biased region" description="Basic and acidic residues" evidence="2">
    <location>
        <begin position="28"/>
        <end position="58"/>
    </location>
</feature>
<reference evidence="4" key="1">
    <citation type="submission" date="2017-04" db="EMBL/GenBank/DDBJ databases">
        <title>Plasmodium gonderi genome.</title>
        <authorList>
            <person name="Arisue N."/>
            <person name="Honma H."/>
            <person name="Kawai S."/>
            <person name="Tougan T."/>
            <person name="Tanabe K."/>
            <person name="Horii T."/>
        </authorList>
    </citation>
    <scope>NUCLEOTIDE SEQUENCE [LARGE SCALE GENOMIC DNA]</scope>
    <source>
        <strain evidence="4">ATCC 30045</strain>
    </source>
</reference>
<comment type="caution">
    <text evidence="3">The sequence shown here is derived from an EMBL/GenBank/DDBJ whole genome shotgun (WGS) entry which is preliminary data.</text>
</comment>
<keyword evidence="4" id="KW-1185">Reference proteome</keyword>
<organism evidence="3 4">
    <name type="scientific">Plasmodium gonderi</name>
    <dbReference type="NCBI Taxonomy" id="77519"/>
    <lineage>
        <taxon>Eukaryota</taxon>
        <taxon>Sar</taxon>
        <taxon>Alveolata</taxon>
        <taxon>Apicomplexa</taxon>
        <taxon>Aconoidasida</taxon>
        <taxon>Haemosporida</taxon>
        <taxon>Plasmodiidae</taxon>
        <taxon>Plasmodium</taxon>
        <taxon>Plasmodium (Plasmodium)</taxon>
    </lineage>
</organism>
<feature type="compositionally biased region" description="Basic and acidic residues" evidence="2">
    <location>
        <begin position="599"/>
        <end position="611"/>
    </location>
</feature>
<keyword evidence="1" id="KW-0175">Coiled coil</keyword>
<dbReference type="EMBL" id="BDQF01000003">
    <property type="protein sequence ID" value="GAW79260.1"/>
    <property type="molecule type" value="Genomic_DNA"/>
</dbReference>
<feature type="compositionally biased region" description="Polar residues" evidence="2">
    <location>
        <begin position="866"/>
        <end position="882"/>
    </location>
</feature>
<feature type="coiled-coil region" evidence="1">
    <location>
        <begin position="391"/>
        <end position="496"/>
    </location>
</feature>
<accession>A0A1Y1JAH7</accession>
<evidence type="ECO:0000256" key="2">
    <source>
        <dbReference type="SAM" id="MobiDB-lite"/>
    </source>
</evidence>
<feature type="coiled-coil region" evidence="1">
    <location>
        <begin position="626"/>
        <end position="700"/>
    </location>
</feature>
<feature type="region of interest" description="Disordered" evidence="2">
    <location>
        <begin position="27"/>
        <end position="58"/>
    </location>
</feature>
<dbReference type="OMA" id="CEMDNIN"/>
<sequence length="1086" mass="127175">MSMFEGLLIKSSERSAKGKCINTNKASETQETKFAQRGDTRGHIKNDRTKDGRVNRGKRNDTYLDLKDLSSSYCSITESGEKNENCFNAEHFEKLVLQGNKSDEMIIASPRSFQKFPNGSKSASSTLLSNFPPCENFEEHRNNNHSENELRQKNGCSFSIMKSNDALSFYSSSPCEEFMEGPKMCIGKGSNTVISPKEREFCIDNSPMEMEIELKHITTLIQHLFLSNTNEWDKRQLKEFLDELLQNKINSNVLTISYFFIYHAYINKMLLNVKVEYNCDLLLYKFLQKVHQIRKKRKKYKEEEKFLIINENLDTADVIQNKILSYNMELIQMENYITDLFQKKKYINFHKIFLKNYVKNVLNVIIRNIYLHKKEEKEKKKKKIYKKKSELVDWEKKITQKEVDINTEEEDIKLQSQNVQEAKEQLNKSVLSISLTYKKEIQKIDEKIHSIDENIKKLEEQIEKKKIEKTNALTVRDNLEKEREKQMGTLLQEQSNINTSMNFLKNTSSLLEEKKKFISEEKEKNKKASADLKEEYQSTYQNRIQTDRLLWSLKKIMNNFNDNCESFCAVNSNEERQIVNQNKSSNEDNNIDSPCGQDNHSKDIATEKETPNGKNNLDTFNSLKKMFILKKNILQLENNMNSLKEKKKKLMIDISQFNCEIDNVNIKKENLKNKKKILLKNKMLNEIKNTINEFDELVKTEGVILKQLEDAKNDMTVLKKYHLRLKKEREKLKSKLYIQEMNLLNCEIHHIEHYANADANVFHHQENIHEGERLILEDSCVGKDLPFTGEKGHAEVVKTDHLSELNPTEPYNQEENDFLFSEESEQTEEEGLNVSLTQMIHHLDLLTNEEEQEGVQNFSNDDESGSIKNDNRGISQCRSASDSVERENVKSDSVERENVKSDSVESDSVKSDNDESNRDETNRTEISPHPCDEEEHNTANDINDKDVEDAERCVQEVVKEDDIDNDIDVDADADAELTDVQDNCNNSPPRMREHYVDPLNRLKKLKLEEINTFEKILERYKNICNLNENIDHRALEHDIRQFHMEVAKEENILKIKKLLILKKRKKSLKRYYHYISDNSEEDELNV</sequence>
<evidence type="ECO:0000256" key="1">
    <source>
        <dbReference type="SAM" id="Coils"/>
    </source>
</evidence>
<dbReference type="OrthoDB" id="372864at2759"/>
<feature type="compositionally biased region" description="Basic and acidic residues" evidence="2">
    <location>
        <begin position="883"/>
        <end position="923"/>
    </location>
</feature>
<dbReference type="RefSeq" id="XP_028541849.1">
    <property type="nucleotide sequence ID" value="XM_028686048.1"/>
</dbReference>
<feature type="region of interest" description="Disordered" evidence="2">
    <location>
        <begin position="851"/>
        <end position="948"/>
    </location>
</feature>
<proteinExistence type="predicted"/>
<feature type="compositionally biased region" description="Basic and acidic residues" evidence="2">
    <location>
        <begin position="936"/>
        <end position="948"/>
    </location>
</feature>
<dbReference type="GeneID" id="39745964"/>
<protein>
    <submittedName>
        <fullName evidence="3">Uncharacterized protein</fullName>
    </submittedName>
</protein>
<name>A0A1Y1JAH7_PLAGO</name>
<evidence type="ECO:0000313" key="4">
    <source>
        <dbReference type="Proteomes" id="UP000195521"/>
    </source>
</evidence>
<feature type="region of interest" description="Disordered" evidence="2">
    <location>
        <begin position="582"/>
        <end position="616"/>
    </location>
</feature>
<dbReference type="AlphaFoldDB" id="A0A1Y1JAH7"/>